<proteinExistence type="predicted"/>
<evidence type="ECO:0000256" key="1">
    <source>
        <dbReference type="SAM" id="Phobius"/>
    </source>
</evidence>
<dbReference type="EMBL" id="GBXM01097887">
    <property type="protein sequence ID" value="JAH10690.1"/>
    <property type="molecule type" value="Transcribed_RNA"/>
</dbReference>
<keyword evidence="1" id="KW-0472">Membrane</keyword>
<reference evidence="2" key="1">
    <citation type="submission" date="2014-11" db="EMBL/GenBank/DDBJ databases">
        <authorList>
            <person name="Amaro Gonzalez C."/>
        </authorList>
    </citation>
    <scope>NUCLEOTIDE SEQUENCE</scope>
</reference>
<feature type="transmembrane region" description="Helical" evidence="1">
    <location>
        <begin position="12"/>
        <end position="30"/>
    </location>
</feature>
<organism evidence="2">
    <name type="scientific">Anguilla anguilla</name>
    <name type="common">European freshwater eel</name>
    <name type="synonym">Muraena anguilla</name>
    <dbReference type="NCBI Taxonomy" id="7936"/>
    <lineage>
        <taxon>Eukaryota</taxon>
        <taxon>Metazoa</taxon>
        <taxon>Chordata</taxon>
        <taxon>Craniata</taxon>
        <taxon>Vertebrata</taxon>
        <taxon>Euteleostomi</taxon>
        <taxon>Actinopterygii</taxon>
        <taxon>Neopterygii</taxon>
        <taxon>Teleostei</taxon>
        <taxon>Anguilliformes</taxon>
        <taxon>Anguillidae</taxon>
        <taxon>Anguilla</taxon>
    </lineage>
</organism>
<accession>A0A0E9Q2W6</accession>
<reference evidence="2" key="2">
    <citation type="journal article" date="2015" name="Fish Shellfish Immunol.">
        <title>Early steps in the European eel (Anguilla anguilla)-Vibrio vulnificus interaction in the gills: Role of the RtxA13 toxin.</title>
        <authorList>
            <person name="Callol A."/>
            <person name="Pajuelo D."/>
            <person name="Ebbesson L."/>
            <person name="Teles M."/>
            <person name="MacKenzie S."/>
            <person name="Amaro C."/>
        </authorList>
    </citation>
    <scope>NUCLEOTIDE SEQUENCE</scope>
</reference>
<sequence>MILYKSLEFLVFFFRSVFVGSGLYCALINWQNTVNFGQSKYARHQSKGDYDLMTEMKAY</sequence>
<protein>
    <submittedName>
        <fullName evidence="2">Uncharacterized protein</fullName>
    </submittedName>
</protein>
<name>A0A0E9Q2W6_ANGAN</name>
<keyword evidence="1" id="KW-1133">Transmembrane helix</keyword>
<evidence type="ECO:0000313" key="2">
    <source>
        <dbReference type="EMBL" id="JAH10690.1"/>
    </source>
</evidence>
<dbReference type="AlphaFoldDB" id="A0A0E9Q2W6"/>
<keyword evidence="1" id="KW-0812">Transmembrane</keyword>